<feature type="domain" description="Bacterial Ig-like" evidence="2">
    <location>
        <begin position="359"/>
        <end position="424"/>
    </location>
</feature>
<accession>A0A976UB31</accession>
<dbReference type="EMBL" id="ON649703">
    <property type="protein sequence ID" value="UVF62626.1"/>
    <property type="molecule type" value="Genomic_DNA"/>
</dbReference>
<sequence>MSSNVQNYLRPTGTQNRKDVNKILEALQDLFASPVEEEAVHERIALTPHRKKKTHATTTGELIDESQTESIENETETMLRVKPSQVKSYSLTHSETGTPTYSVQGTKHGGRITFDGSTSLAINDDSLLDITDEITLSGYFYLPATESGDTTVFLLSKGVYSLEVQPHIIGANTIRGNVTIGGTFYDVTGTYTANAWNQIVLTWKSPNVKLYINGTLEDTNSNASGVLDTNSDSFEIGDGTEPSASSSTVALTSTASSPTNAPIPMTATFSNSDFSGFTSGDIVINSGSVSSFVDNNPIFTFTVTPSAQGNITVDVPADVAFDRNGGGNTAAPQFSITYDSVAPSAPVIDVYSPDPTYFTTITITGTGETDAVVTLTSSIDGSVGTDTVTSGTWSITTSVLSLGTHSFTATQEDSAGNTSPVSSIELLTIELGYMVMESGESLLLETGSEIIL</sequence>
<feature type="region of interest" description="Disordered" evidence="1">
    <location>
        <begin position="84"/>
        <end position="104"/>
    </location>
</feature>
<dbReference type="Pfam" id="PF19077">
    <property type="entry name" value="Big_13"/>
    <property type="match status" value="1"/>
</dbReference>
<dbReference type="SUPFAM" id="SSF49899">
    <property type="entry name" value="Concanavalin A-like lectins/glucanases"/>
    <property type="match status" value="1"/>
</dbReference>
<evidence type="ECO:0000313" key="3">
    <source>
        <dbReference type="EMBL" id="UVF62626.1"/>
    </source>
</evidence>
<protein>
    <recommendedName>
        <fullName evidence="2">Bacterial Ig-like domain-containing protein</fullName>
    </recommendedName>
</protein>
<proteinExistence type="predicted"/>
<dbReference type="InterPro" id="IPR013783">
    <property type="entry name" value="Ig-like_fold"/>
</dbReference>
<feature type="compositionally biased region" description="Polar residues" evidence="1">
    <location>
        <begin position="85"/>
        <end position="104"/>
    </location>
</feature>
<evidence type="ECO:0000259" key="2">
    <source>
        <dbReference type="Pfam" id="PF19077"/>
    </source>
</evidence>
<organism evidence="3">
    <name type="scientific">Yangshan Harbor Nitrososphaeria virus</name>
    <dbReference type="NCBI Taxonomy" id="2969597"/>
    <lineage>
        <taxon>Viruses</taxon>
        <taxon>Duplodnaviria</taxon>
        <taxon>Heunggongvirae</taxon>
        <taxon>Uroviricota</taxon>
        <taxon>Caudoviricetes</taxon>
    </lineage>
</organism>
<dbReference type="InterPro" id="IPR013320">
    <property type="entry name" value="ConA-like_dom_sf"/>
</dbReference>
<dbReference type="Gene3D" id="2.60.120.200">
    <property type="match status" value="1"/>
</dbReference>
<dbReference type="Gene3D" id="2.60.40.10">
    <property type="entry name" value="Immunoglobulins"/>
    <property type="match status" value="1"/>
</dbReference>
<dbReference type="InterPro" id="IPR044016">
    <property type="entry name" value="Big_13"/>
</dbReference>
<name>A0A976UB31_9CAUD</name>
<evidence type="ECO:0000256" key="1">
    <source>
        <dbReference type="SAM" id="MobiDB-lite"/>
    </source>
</evidence>
<reference evidence="3" key="1">
    <citation type="submission" date="2022-05" db="EMBL/GenBank/DDBJ databases">
        <title>Diverse viruses of marine archaea discovered using metagenomics.</title>
        <authorList>
            <person name="Zhou Y."/>
        </authorList>
    </citation>
    <scope>NUCLEOTIDE SEQUENCE</scope>
    <source>
        <strain evidence="3">YSH_354833</strain>
    </source>
</reference>
<dbReference type="Pfam" id="PF13385">
    <property type="entry name" value="Laminin_G_3"/>
    <property type="match status" value="1"/>
</dbReference>